<dbReference type="SUPFAM" id="SSF49785">
    <property type="entry name" value="Galactose-binding domain-like"/>
    <property type="match status" value="1"/>
</dbReference>
<dbReference type="RefSeq" id="WP_199706871.1">
    <property type="nucleotide sequence ID" value="NZ_JAEMNV010000008.1"/>
</dbReference>
<organism evidence="3 4">
    <name type="scientific">Antrihabitans stalagmiti</name>
    <dbReference type="NCBI Taxonomy" id="2799499"/>
    <lineage>
        <taxon>Bacteria</taxon>
        <taxon>Bacillati</taxon>
        <taxon>Actinomycetota</taxon>
        <taxon>Actinomycetes</taxon>
        <taxon>Mycobacteriales</taxon>
        <taxon>Nocardiaceae</taxon>
        <taxon>Antrihabitans</taxon>
    </lineage>
</organism>
<dbReference type="Pfam" id="PF02129">
    <property type="entry name" value="Peptidase_S15"/>
    <property type="match status" value="1"/>
</dbReference>
<name>A0A934U5U0_9NOCA</name>
<dbReference type="Pfam" id="PF08530">
    <property type="entry name" value="PepX_C"/>
    <property type="match status" value="1"/>
</dbReference>
<evidence type="ECO:0000313" key="3">
    <source>
        <dbReference type="EMBL" id="MBJ8341806.1"/>
    </source>
</evidence>
<dbReference type="SUPFAM" id="SSF53474">
    <property type="entry name" value="alpha/beta-Hydrolases"/>
    <property type="match status" value="1"/>
</dbReference>
<keyword evidence="4" id="KW-1185">Reference proteome</keyword>
<dbReference type="GO" id="GO:0008239">
    <property type="term" value="F:dipeptidyl-peptidase activity"/>
    <property type="evidence" value="ECO:0007669"/>
    <property type="project" value="InterPro"/>
</dbReference>
<dbReference type="AlphaFoldDB" id="A0A934U5U0"/>
<evidence type="ECO:0000313" key="4">
    <source>
        <dbReference type="Proteomes" id="UP000655868"/>
    </source>
</evidence>
<reference evidence="3" key="1">
    <citation type="submission" date="2020-12" db="EMBL/GenBank/DDBJ databases">
        <title>Antrihabitans popcorni sp. nov. and Antrihabitans auranticaus sp. nov., isolated from a larva cave.</title>
        <authorList>
            <person name="Lee S.D."/>
            <person name="Kim I.S."/>
        </authorList>
    </citation>
    <scope>NUCLEOTIDE SEQUENCE</scope>
    <source>
        <strain evidence="3">YC3-6</strain>
    </source>
</reference>
<proteinExistence type="predicted"/>
<feature type="domain" description="Xaa-Pro dipeptidyl-peptidase C-terminal" evidence="2">
    <location>
        <begin position="343"/>
        <end position="515"/>
    </location>
</feature>
<sequence>MVTQRSRYRRRTHSRIYAVAGILAVLLSAFVPFQAGAEPASVGYTWTEDYLTTPDGERIHVDVLRPAGLAPDVKTPVILTASPYRSHLMYLSVPLLNRGPSLENIPIDMFMERGYTYVIADLRGYGGSTGCPDWGGPGERTDVKSAVEWAAEQPWSTGKVGMYGISYEGWTGLMGIAEQPKGLAAVAAFEPVPDPYAYIYMQGVSWNFTAKPVLDVPILPGELVIGTEHVAISQTPGRPDDTPEYRAAASSTPQSCYSAYVDDMRNNDPNAPYWQDRNLVDRLRGATTPLFLQQGFVDLNTRADRIFELWNGLGDADHRAWFGQIGHRTCLTDCRPTFADELFTFFDKHVAGKDVSVPGPKITVGQFDGRWRSETQWPPADAARVRAELRTGTYVDRGFVRAPDREIWSVTEPLTQPTHLSGTASMTAQARGPANASLAAVVYDVAPNGDATVITFGISLLGPDGRMNLRLVGQDWPIRAGHRIAVKLTDTVEDMWTRAPTGATVTVEQATIELPLLTRERRPDLEGGPTAGIEKRYREMTTTLEPQTIANAVIPLQLPNRTDN</sequence>
<dbReference type="EMBL" id="JAEMNV010000008">
    <property type="protein sequence ID" value="MBJ8341806.1"/>
    <property type="molecule type" value="Genomic_DNA"/>
</dbReference>
<dbReference type="InterPro" id="IPR029058">
    <property type="entry name" value="AB_hydrolase_fold"/>
</dbReference>
<dbReference type="Gene3D" id="2.60.120.260">
    <property type="entry name" value="Galactose-binding domain-like"/>
    <property type="match status" value="1"/>
</dbReference>
<gene>
    <name evidence="3" type="ORF">JGU71_23240</name>
</gene>
<keyword evidence="1 3" id="KW-0378">Hydrolase</keyword>
<dbReference type="InterPro" id="IPR008979">
    <property type="entry name" value="Galactose-bd-like_sf"/>
</dbReference>
<dbReference type="Proteomes" id="UP000655868">
    <property type="component" value="Unassembled WGS sequence"/>
</dbReference>
<dbReference type="NCBIfam" id="TIGR00976">
    <property type="entry name" value="CocE_NonD"/>
    <property type="match status" value="1"/>
</dbReference>
<dbReference type="SMART" id="SM00939">
    <property type="entry name" value="PepX_C"/>
    <property type="match status" value="1"/>
</dbReference>
<dbReference type="Gene3D" id="3.40.50.1820">
    <property type="entry name" value="alpha/beta hydrolase"/>
    <property type="match status" value="1"/>
</dbReference>
<accession>A0A934U5U0</accession>
<dbReference type="InterPro" id="IPR013736">
    <property type="entry name" value="Xaa-Pro_dipept_C"/>
</dbReference>
<dbReference type="InterPro" id="IPR000383">
    <property type="entry name" value="Xaa-Pro-like_dom"/>
</dbReference>
<protein>
    <submittedName>
        <fullName evidence="3">CocE/NonD family hydrolase</fullName>
    </submittedName>
</protein>
<evidence type="ECO:0000256" key="1">
    <source>
        <dbReference type="ARBA" id="ARBA00022801"/>
    </source>
</evidence>
<evidence type="ECO:0000259" key="2">
    <source>
        <dbReference type="SMART" id="SM00939"/>
    </source>
</evidence>
<dbReference type="InterPro" id="IPR005674">
    <property type="entry name" value="CocE/Ser_esterase"/>
</dbReference>
<comment type="caution">
    <text evidence="3">The sequence shown here is derived from an EMBL/GenBank/DDBJ whole genome shotgun (WGS) entry which is preliminary data.</text>
</comment>